<dbReference type="GO" id="GO:0016705">
    <property type="term" value="F:oxidoreductase activity, acting on paired donors, with incorporation or reduction of molecular oxygen"/>
    <property type="evidence" value="ECO:0007669"/>
    <property type="project" value="InterPro"/>
</dbReference>
<evidence type="ECO:0000256" key="2">
    <source>
        <dbReference type="ARBA" id="ARBA00003690"/>
    </source>
</evidence>
<evidence type="ECO:0000313" key="16">
    <source>
        <dbReference type="EMBL" id="JAB65414.1"/>
    </source>
</evidence>
<dbReference type="GO" id="GO:0005789">
    <property type="term" value="C:endoplasmic reticulum membrane"/>
    <property type="evidence" value="ECO:0007669"/>
    <property type="project" value="UniProtKB-SubCell"/>
</dbReference>
<dbReference type="GO" id="GO:0004497">
    <property type="term" value="F:monooxygenase activity"/>
    <property type="evidence" value="ECO:0007669"/>
    <property type="project" value="UniProtKB-KW"/>
</dbReference>
<evidence type="ECO:0000256" key="13">
    <source>
        <dbReference type="ARBA" id="ARBA00023136"/>
    </source>
</evidence>
<dbReference type="PRINTS" id="PR00463">
    <property type="entry name" value="EP450I"/>
</dbReference>
<dbReference type="GO" id="GO:0005506">
    <property type="term" value="F:iron ion binding"/>
    <property type="evidence" value="ECO:0007669"/>
    <property type="project" value="InterPro"/>
</dbReference>
<evidence type="ECO:0000256" key="14">
    <source>
        <dbReference type="PIRSR" id="PIRSR602401-1"/>
    </source>
</evidence>
<dbReference type="InterPro" id="IPR001128">
    <property type="entry name" value="Cyt_P450"/>
</dbReference>
<keyword evidence="9" id="KW-0492">Microsome</keyword>
<evidence type="ECO:0000256" key="1">
    <source>
        <dbReference type="ARBA" id="ARBA00001971"/>
    </source>
</evidence>
<dbReference type="InterPro" id="IPR050476">
    <property type="entry name" value="Insect_CytP450_Detox"/>
</dbReference>
<evidence type="ECO:0000256" key="4">
    <source>
        <dbReference type="ARBA" id="ARBA00004406"/>
    </source>
</evidence>
<gene>
    <name evidence="16" type="primary">C6A13</name>
</gene>
<dbReference type="PANTHER" id="PTHR24292:SF84">
    <property type="entry name" value="CYTOCHROME P450 28A5-RELATED"/>
    <property type="match status" value="1"/>
</dbReference>
<evidence type="ECO:0000256" key="6">
    <source>
        <dbReference type="ARBA" id="ARBA00022617"/>
    </source>
</evidence>
<dbReference type="EMBL" id="GALX01003052">
    <property type="protein sequence ID" value="JAB65414.1"/>
    <property type="molecule type" value="Transcribed_RNA"/>
</dbReference>
<reference evidence="16" key="1">
    <citation type="submission" date="2013-07" db="EMBL/GenBank/DDBJ databases">
        <title>Midgut Transcriptome Profiling of Anoplphora glabripennis, a Lignocellulose Degrading, Wood-Boring Cerambycid.</title>
        <authorList>
            <person name="Scully E.D."/>
            <person name="Hoover K."/>
            <person name="Carlson J.E."/>
            <person name="Tien M."/>
            <person name="Geib S.M."/>
        </authorList>
    </citation>
    <scope>NUCLEOTIDE SEQUENCE</scope>
</reference>
<comment type="function">
    <text evidence="2">May be involved in the metabolism of insect hormones and in the breakdown of synthetic insecticides.</text>
</comment>
<keyword evidence="13" id="KW-0472">Membrane</keyword>
<keyword evidence="7 14" id="KW-0479">Metal-binding</keyword>
<dbReference type="InterPro" id="IPR017972">
    <property type="entry name" value="Cyt_P450_CS"/>
</dbReference>
<dbReference type="CDD" id="cd11056">
    <property type="entry name" value="CYP6-like"/>
    <property type="match status" value="1"/>
</dbReference>
<accession>V5GMV4</accession>
<keyword evidence="12 15" id="KW-0503">Monooxygenase</keyword>
<evidence type="ECO:0000256" key="3">
    <source>
        <dbReference type="ARBA" id="ARBA00004174"/>
    </source>
</evidence>
<dbReference type="OrthoDB" id="2789670at2759"/>
<dbReference type="PANTHER" id="PTHR24292">
    <property type="entry name" value="CYTOCHROME P450"/>
    <property type="match status" value="1"/>
</dbReference>
<evidence type="ECO:0000256" key="11">
    <source>
        <dbReference type="ARBA" id="ARBA00023004"/>
    </source>
</evidence>
<dbReference type="GO" id="GO:0020037">
    <property type="term" value="F:heme binding"/>
    <property type="evidence" value="ECO:0007669"/>
    <property type="project" value="InterPro"/>
</dbReference>
<evidence type="ECO:0000256" key="5">
    <source>
        <dbReference type="ARBA" id="ARBA00010617"/>
    </source>
</evidence>
<comment type="subcellular location">
    <subcellularLocation>
        <location evidence="4">Endoplasmic reticulum membrane</location>
        <topology evidence="4">Peripheral membrane protein</topology>
    </subcellularLocation>
    <subcellularLocation>
        <location evidence="3">Microsome membrane</location>
        <topology evidence="3">Peripheral membrane protein</topology>
    </subcellularLocation>
</comment>
<dbReference type="FunFam" id="1.10.630.10:FF:000182">
    <property type="entry name" value="Cytochrome P450 3A4"/>
    <property type="match status" value="1"/>
</dbReference>
<comment type="cofactor">
    <cofactor evidence="1 14">
        <name>heme</name>
        <dbReference type="ChEBI" id="CHEBI:30413"/>
    </cofactor>
</comment>
<evidence type="ECO:0000256" key="9">
    <source>
        <dbReference type="ARBA" id="ARBA00022848"/>
    </source>
</evidence>
<keyword evidence="8" id="KW-0256">Endoplasmic reticulum</keyword>
<dbReference type="Gene3D" id="1.10.630.10">
    <property type="entry name" value="Cytochrome P450"/>
    <property type="match status" value="1"/>
</dbReference>
<protein>
    <submittedName>
        <fullName evidence="16">Putative cytochrome P450</fullName>
    </submittedName>
</protein>
<name>V5GMV4_ANOGL</name>
<dbReference type="SUPFAM" id="SSF48264">
    <property type="entry name" value="Cytochrome P450"/>
    <property type="match status" value="1"/>
</dbReference>
<dbReference type="InterPro" id="IPR002401">
    <property type="entry name" value="Cyt_P450_E_grp-I"/>
</dbReference>
<sequence>MGTPSLIIRDPEIIKNVLVKDFSHFVNNDIYVDKKLDPLLGMNPFVLNDDEWKKTRQLLSPGFAPAKIKTLFPYMEKVAKNFAKYLKTHEGEALNLKDLCGRYTCDTVALSAFALEGNSFKDPNAQFLQIVRTFVTPGTWQAFKFAISFYVPYFKMKLMPKCFDDAVINITKEILKYRKENNVKRNDYFEAISQIPSGSLVEIAAHLSGFIVDGYETSSSAMTFIFYELAKNPKCQQKLREEINTVLEKNKGELSVEILKDMTYLEACINEGLRLHPPLAQLTRTCNKSYTVSTISPELNKLSVTLEPGLSLIFPLLGLHMDPKYFPSPEEFIPERFLDKNDANKYVYMPFGTGLRTCLGSRLALLQSKVALATIFKDFEISLDEKLKKPMKYDTMYFLLNPKGGAWINSRKIS</sequence>
<comment type="similarity">
    <text evidence="5 15">Belongs to the cytochrome P450 family.</text>
</comment>
<proteinExistence type="inferred from homology"/>
<dbReference type="PRINTS" id="PR00385">
    <property type="entry name" value="P450"/>
</dbReference>
<evidence type="ECO:0000256" key="15">
    <source>
        <dbReference type="RuleBase" id="RU000461"/>
    </source>
</evidence>
<evidence type="ECO:0000256" key="8">
    <source>
        <dbReference type="ARBA" id="ARBA00022824"/>
    </source>
</evidence>
<keyword evidence="6 14" id="KW-0349">Heme</keyword>
<keyword evidence="10 15" id="KW-0560">Oxidoreductase</keyword>
<evidence type="ECO:0000256" key="12">
    <source>
        <dbReference type="ARBA" id="ARBA00023033"/>
    </source>
</evidence>
<evidence type="ECO:0000256" key="7">
    <source>
        <dbReference type="ARBA" id="ARBA00022723"/>
    </source>
</evidence>
<dbReference type="AlphaFoldDB" id="V5GMV4"/>
<dbReference type="PROSITE" id="PS00086">
    <property type="entry name" value="CYTOCHROME_P450"/>
    <property type="match status" value="1"/>
</dbReference>
<organism evidence="16">
    <name type="scientific">Anoplophora glabripennis</name>
    <name type="common">Asian longhorn beetle</name>
    <name type="synonym">Anoplophora nobilis</name>
    <dbReference type="NCBI Taxonomy" id="217634"/>
    <lineage>
        <taxon>Eukaryota</taxon>
        <taxon>Metazoa</taxon>
        <taxon>Ecdysozoa</taxon>
        <taxon>Arthropoda</taxon>
        <taxon>Hexapoda</taxon>
        <taxon>Insecta</taxon>
        <taxon>Pterygota</taxon>
        <taxon>Neoptera</taxon>
        <taxon>Endopterygota</taxon>
        <taxon>Coleoptera</taxon>
        <taxon>Polyphaga</taxon>
        <taxon>Cucujiformia</taxon>
        <taxon>Chrysomeloidea</taxon>
        <taxon>Cerambycidae</taxon>
        <taxon>Lamiinae</taxon>
        <taxon>Lamiini</taxon>
        <taxon>Anoplophora</taxon>
    </lineage>
</organism>
<evidence type="ECO:0000256" key="10">
    <source>
        <dbReference type="ARBA" id="ARBA00023002"/>
    </source>
</evidence>
<feature type="binding site" description="axial binding residue" evidence="14">
    <location>
        <position position="358"/>
    </location>
    <ligand>
        <name>heme</name>
        <dbReference type="ChEBI" id="CHEBI:30413"/>
    </ligand>
    <ligandPart>
        <name>Fe</name>
        <dbReference type="ChEBI" id="CHEBI:18248"/>
    </ligandPart>
</feature>
<keyword evidence="11 14" id="KW-0408">Iron</keyword>
<dbReference type="Pfam" id="PF00067">
    <property type="entry name" value="p450"/>
    <property type="match status" value="1"/>
</dbReference>
<dbReference type="InterPro" id="IPR036396">
    <property type="entry name" value="Cyt_P450_sf"/>
</dbReference>